<protein>
    <submittedName>
        <fullName evidence="2">Transposase</fullName>
    </submittedName>
</protein>
<dbReference type="RefSeq" id="WP_104207615.1">
    <property type="nucleotide sequence ID" value="NZ_PHNF01000001.1"/>
</dbReference>
<name>A0A2S5RGB9_9MOLU</name>
<dbReference type="Proteomes" id="UP000239785">
    <property type="component" value="Unassembled WGS sequence"/>
</dbReference>
<evidence type="ECO:0000313" key="3">
    <source>
        <dbReference type="Proteomes" id="UP000239785"/>
    </source>
</evidence>
<dbReference type="GO" id="GO:0015074">
    <property type="term" value="P:DNA integration"/>
    <property type="evidence" value="ECO:0007669"/>
    <property type="project" value="InterPro"/>
</dbReference>
<dbReference type="InterPro" id="IPR001584">
    <property type="entry name" value="Integrase_cat-core"/>
</dbReference>
<dbReference type="InterPro" id="IPR012337">
    <property type="entry name" value="RNaseH-like_sf"/>
</dbReference>
<dbReference type="GO" id="GO:0003676">
    <property type="term" value="F:nucleic acid binding"/>
    <property type="evidence" value="ECO:0007669"/>
    <property type="project" value="InterPro"/>
</dbReference>
<dbReference type="SUPFAM" id="SSF53098">
    <property type="entry name" value="Ribonuclease H-like"/>
    <property type="match status" value="1"/>
</dbReference>
<dbReference type="Gene3D" id="3.30.420.10">
    <property type="entry name" value="Ribonuclease H-like superfamily/Ribonuclease H"/>
    <property type="match status" value="1"/>
</dbReference>
<feature type="domain" description="Integrase catalytic" evidence="1">
    <location>
        <begin position="41"/>
        <end position="130"/>
    </location>
</feature>
<sequence>MIRWGLVTLTSKKRRKAEIKNTKVKYNDLVTRNYNSKIDNIISTDVSYIPATAIHNHIYLSVAISHKTKKIELWKISENDDIKLIFVTLDELDRKGFILHSDHGFQYSSYEVTKKVEEMNSQISMIRIGN</sequence>
<comment type="caution">
    <text evidence="2">The sequence shown here is derived from an EMBL/GenBank/DDBJ whole genome shotgun (WGS) entry which is preliminary data.</text>
</comment>
<evidence type="ECO:0000313" key="2">
    <source>
        <dbReference type="EMBL" id="PPE06376.1"/>
    </source>
</evidence>
<reference evidence="2 3" key="1">
    <citation type="submission" date="2017-11" db="EMBL/GenBank/DDBJ databases">
        <title>Genome sequence of Mesoplasma corruscae ELCA-2 (ATCC 49579).</title>
        <authorList>
            <person name="Lo W.-S."/>
            <person name="Kuo C.-H."/>
        </authorList>
    </citation>
    <scope>NUCLEOTIDE SEQUENCE [LARGE SCALE GENOMIC DNA]</scope>
    <source>
        <strain evidence="2 3">ELCA-2</strain>
    </source>
</reference>
<gene>
    <name evidence="2" type="ORF">MCORR_v1c00040</name>
</gene>
<evidence type="ECO:0000259" key="1">
    <source>
        <dbReference type="Pfam" id="PF00665"/>
    </source>
</evidence>
<dbReference type="EMBL" id="PHNF01000001">
    <property type="protein sequence ID" value="PPE06376.1"/>
    <property type="molecule type" value="Genomic_DNA"/>
</dbReference>
<organism evidence="2 3">
    <name type="scientific">Mesoplasma corruscae</name>
    <dbReference type="NCBI Taxonomy" id="216874"/>
    <lineage>
        <taxon>Bacteria</taxon>
        <taxon>Bacillati</taxon>
        <taxon>Mycoplasmatota</taxon>
        <taxon>Mollicutes</taxon>
        <taxon>Entomoplasmatales</taxon>
        <taxon>Entomoplasmataceae</taxon>
        <taxon>Mesoplasma</taxon>
    </lineage>
</organism>
<dbReference type="AlphaFoldDB" id="A0A2S5RGB9"/>
<dbReference type="Pfam" id="PF00665">
    <property type="entry name" value="rve"/>
    <property type="match status" value="1"/>
</dbReference>
<proteinExistence type="predicted"/>
<accession>A0A2S5RGB9</accession>
<dbReference type="InterPro" id="IPR036397">
    <property type="entry name" value="RNaseH_sf"/>
</dbReference>
<dbReference type="OrthoDB" id="388865at2"/>
<keyword evidence="3" id="KW-1185">Reference proteome</keyword>